<evidence type="ECO:0000313" key="2">
    <source>
        <dbReference type="Proteomes" id="UP000248817"/>
    </source>
</evidence>
<gene>
    <name evidence="1" type="ORF">BP00DRAFT_263712</name>
</gene>
<dbReference type="Proteomes" id="UP000248817">
    <property type="component" value="Unassembled WGS sequence"/>
</dbReference>
<reference evidence="1 2" key="1">
    <citation type="submission" date="2018-02" db="EMBL/GenBank/DDBJ databases">
        <title>The genomes of Aspergillus section Nigri reveals drivers in fungal speciation.</title>
        <authorList>
            <consortium name="DOE Joint Genome Institute"/>
            <person name="Vesth T.C."/>
            <person name="Nybo J."/>
            <person name="Theobald S."/>
            <person name="Brandl J."/>
            <person name="Frisvad J.C."/>
            <person name="Nielsen K.F."/>
            <person name="Lyhne E.K."/>
            <person name="Kogle M.E."/>
            <person name="Kuo A."/>
            <person name="Riley R."/>
            <person name="Clum A."/>
            <person name="Nolan M."/>
            <person name="Lipzen A."/>
            <person name="Salamov A."/>
            <person name="Henrissat B."/>
            <person name="Wiebenga A."/>
            <person name="De vries R.P."/>
            <person name="Grigoriev I.V."/>
            <person name="Mortensen U.H."/>
            <person name="Andersen M.R."/>
            <person name="Baker S.E."/>
        </authorList>
    </citation>
    <scope>NUCLEOTIDE SEQUENCE [LARGE SCALE GENOMIC DNA]</scope>
    <source>
        <strain evidence="1 2">CBS 114.80</strain>
    </source>
</reference>
<sequence length="96" mass="9952">MRLLGVRMVASQMSISSVALPPPLQHPCSAKGRSDQPGRVGVQYSTMALDDRGAADSDVYFLYPLRADDWESDAEAVGWRGWSGAAGAAGAAGGVG</sequence>
<keyword evidence="2" id="KW-1185">Reference proteome</keyword>
<name>A0A2V5HWY4_9EURO</name>
<dbReference type="AlphaFoldDB" id="A0A2V5HWY4"/>
<organism evidence="1 2">
    <name type="scientific">Aspergillus indologenus CBS 114.80</name>
    <dbReference type="NCBI Taxonomy" id="1450541"/>
    <lineage>
        <taxon>Eukaryota</taxon>
        <taxon>Fungi</taxon>
        <taxon>Dikarya</taxon>
        <taxon>Ascomycota</taxon>
        <taxon>Pezizomycotina</taxon>
        <taxon>Eurotiomycetes</taxon>
        <taxon>Eurotiomycetidae</taxon>
        <taxon>Eurotiales</taxon>
        <taxon>Aspergillaceae</taxon>
        <taxon>Aspergillus</taxon>
        <taxon>Aspergillus subgen. Circumdati</taxon>
    </lineage>
</organism>
<protein>
    <submittedName>
        <fullName evidence="1">Uncharacterized protein</fullName>
    </submittedName>
</protein>
<proteinExistence type="predicted"/>
<dbReference type="EMBL" id="KZ825550">
    <property type="protein sequence ID" value="PYI28351.1"/>
    <property type="molecule type" value="Genomic_DNA"/>
</dbReference>
<evidence type="ECO:0000313" key="1">
    <source>
        <dbReference type="EMBL" id="PYI28351.1"/>
    </source>
</evidence>
<accession>A0A2V5HWY4</accession>